<evidence type="ECO:0000259" key="6">
    <source>
        <dbReference type="PROSITE" id="PS51775"/>
    </source>
</evidence>
<feature type="transmembrane region" description="Helical" evidence="5">
    <location>
        <begin position="25"/>
        <end position="54"/>
    </location>
</feature>
<dbReference type="Pfam" id="PF04576">
    <property type="entry name" value="Zein-binding"/>
    <property type="match status" value="1"/>
</dbReference>
<proteinExistence type="predicted"/>
<keyword evidence="8" id="KW-1185">Reference proteome</keyword>
<evidence type="ECO:0000256" key="1">
    <source>
        <dbReference type="ARBA" id="ARBA00004370"/>
    </source>
</evidence>
<feature type="domain" description="GTD-binding" evidence="6">
    <location>
        <begin position="204"/>
        <end position="302"/>
    </location>
</feature>
<comment type="subcellular location">
    <subcellularLocation>
        <location evidence="1">Membrane</location>
    </subcellularLocation>
</comment>
<dbReference type="PROSITE" id="PS51775">
    <property type="entry name" value="GTD_BINDING"/>
    <property type="match status" value="1"/>
</dbReference>
<feature type="transmembrane region" description="Helical" evidence="5">
    <location>
        <begin position="74"/>
        <end position="97"/>
    </location>
</feature>
<evidence type="ECO:0000256" key="4">
    <source>
        <dbReference type="ARBA" id="ARBA00023136"/>
    </source>
</evidence>
<name>A0ABQ9M3Y1_HEVBR</name>
<protein>
    <recommendedName>
        <fullName evidence="6">GTD-binding domain-containing protein</fullName>
    </recommendedName>
</protein>
<evidence type="ECO:0000313" key="8">
    <source>
        <dbReference type="Proteomes" id="UP001174677"/>
    </source>
</evidence>
<dbReference type="Proteomes" id="UP001174677">
    <property type="component" value="Chromosome 8"/>
</dbReference>
<reference evidence="7 8" key="1">
    <citation type="journal article" date="2023" name="Plant Biotechnol. J.">
        <title>Chromosome-level wild Hevea brasiliensis genome provides new tools for genomic-assisted breeding and valuable loci to elevate rubber yield.</title>
        <authorList>
            <person name="Cheng H."/>
            <person name="Song X."/>
            <person name="Hu Y."/>
            <person name="Wu T."/>
            <person name="Yang Q."/>
            <person name="An Z."/>
            <person name="Feng S."/>
            <person name="Deng Z."/>
            <person name="Wu W."/>
            <person name="Zeng X."/>
            <person name="Tu M."/>
            <person name="Wang X."/>
            <person name="Huang H."/>
        </authorList>
    </citation>
    <scope>NUCLEOTIDE SEQUENCE [LARGE SCALE GENOMIC DNA]</scope>
    <source>
        <strain evidence="7">MT/VB/25A 57/8</strain>
    </source>
</reference>
<dbReference type="PANTHER" id="PTHR31422">
    <property type="entry name" value="BNAANNG28530D PROTEIN"/>
    <property type="match status" value="1"/>
</dbReference>
<dbReference type="InterPro" id="IPR007656">
    <property type="entry name" value="GTD-bd"/>
</dbReference>
<dbReference type="EMBL" id="JARPOI010000008">
    <property type="protein sequence ID" value="KAJ9174991.1"/>
    <property type="molecule type" value="Genomic_DNA"/>
</dbReference>
<keyword evidence="2 5" id="KW-0812">Transmembrane</keyword>
<accession>A0ABQ9M3Y1</accession>
<keyword evidence="4 5" id="KW-0472">Membrane</keyword>
<keyword evidence="3 5" id="KW-1133">Transmembrane helix</keyword>
<evidence type="ECO:0000256" key="5">
    <source>
        <dbReference type="SAM" id="Phobius"/>
    </source>
</evidence>
<evidence type="ECO:0000313" key="7">
    <source>
        <dbReference type="EMBL" id="KAJ9174991.1"/>
    </source>
</evidence>
<sequence>MIRVFERIKRGGEKKRTLRGTHMQFLLQFCFLVVVCSAFELHKIILQVFLWLFLMDFASCLKLLTRSSEFKGGFLLLGCFSPAFNIFGLFLVFGLGLKLLKFTWQGKGLIPFLCEIRGKSGYKKCGFCLKKGFDKVCYSKMMSFRCSSLKLLGNSKSRNKDDLLVSKEPPNPNGVAVVDYYKSEREWDDDDDDERKCCVEDEEFDAIALRRLVKKERHRADMVYTELEKERMASASAADEAMAMILRLQSEKSSMEIEANQQRRLAERKLEYDQEMIESLQWILMKHESERTVLEEKLRWCEEKLKQYMKSGEVDQFQGSYASSSFDVESAMEEGFVDVQTDLVEEDFALLVCTDTHKA</sequence>
<comment type="caution">
    <text evidence="7">The sequence shown here is derived from an EMBL/GenBank/DDBJ whole genome shotgun (WGS) entry which is preliminary data.</text>
</comment>
<dbReference type="PANTHER" id="PTHR31422:SF2">
    <property type="entry name" value="PROTEIN FLOURY 1-LIKE"/>
    <property type="match status" value="1"/>
</dbReference>
<evidence type="ECO:0000256" key="3">
    <source>
        <dbReference type="ARBA" id="ARBA00022989"/>
    </source>
</evidence>
<evidence type="ECO:0000256" key="2">
    <source>
        <dbReference type="ARBA" id="ARBA00022692"/>
    </source>
</evidence>
<gene>
    <name evidence="7" type="ORF">P3X46_013579</name>
</gene>
<organism evidence="7 8">
    <name type="scientific">Hevea brasiliensis</name>
    <name type="common">Para rubber tree</name>
    <name type="synonym">Siphonia brasiliensis</name>
    <dbReference type="NCBI Taxonomy" id="3981"/>
    <lineage>
        <taxon>Eukaryota</taxon>
        <taxon>Viridiplantae</taxon>
        <taxon>Streptophyta</taxon>
        <taxon>Embryophyta</taxon>
        <taxon>Tracheophyta</taxon>
        <taxon>Spermatophyta</taxon>
        <taxon>Magnoliopsida</taxon>
        <taxon>eudicotyledons</taxon>
        <taxon>Gunneridae</taxon>
        <taxon>Pentapetalae</taxon>
        <taxon>rosids</taxon>
        <taxon>fabids</taxon>
        <taxon>Malpighiales</taxon>
        <taxon>Euphorbiaceae</taxon>
        <taxon>Crotonoideae</taxon>
        <taxon>Micrandreae</taxon>
        <taxon>Hevea</taxon>
    </lineage>
</organism>